<comment type="caution">
    <text evidence="3">The sequence shown here is derived from an EMBL/GenBank/DDBJ whole genome shotgun (WGS) entry which is preliminary data.</text>
</comment>
<dbReference type="PANTHER" id="PTHR36307:SF1">
    <property type="entry name" value="FLAGELLA BASAL BODY P-RING FORMATION PROTEIN FLGA"/>
    <property type="match status" value="1"/>
</dbReference>
<accession>A0ABU2ZEB1</accession>
<keyword evidence="1" id="KW-0732">Signal</keyword>
<dbReference type="Proteomes" id="UP001259803">
    <property type="component" value="Unassembled WGS sequence"/>
</dbReference>
<name>A0ABU2ZEB1_9SPHN</name>
<dbReference type="Gene3D" id="2.30.30.760">
    <property type="match status" value="1"/>
</dbReference>
<keyword evidence="3" id="KW-0282">Flagellum</keyword>
<evidence type="ECO:0000313" key="3">
    <source>
        <dbReference type="EMBL" id="MDT0574710.1"/>
    </source>
</evidence>
<dbReference type="EMBL" id="JAVRHS010000001">
    <property type="protein sequence ID" value="MDT0574710.1"/>
    <property type="molecule type" value="Genomic_DNA"/>
</dbReference>
<keyword evidence="4" id="KW-1185">Reference proteome</keyword>
<evidence type="ECO:0000259" key="2">
    <source>
        <dbReference type="Pfam" id="PF13144"/>
    </source>
</evidence>
<keyword evidence="3" id="KW-0966">Cell projection</keyword>
<keyword evidence="3" id="KW-0969">Cilium</keyword>
<feature type="signal peptide" evidence="1">
    <location>
        <begin position="1"/>
        <end position="24"/>
    </location>
</feature>
<dbReference type="InterPro" id="IPR017585">
    <property type="entry name" value="SAF_FlgA"/>
</dbReference>
<dbReference type="PANTHER" id="PTHR36307">
    <property type="entry name" value="FLAGELLA BASAL BODY P-RING FORMATION PROTEIN FLGA"/>
    <property type="match status" value="1"/>
</dbReference>
<dbReference type="InterPro" id="IPR039246">
    <property type="entry name" value="Flagellar_FlgA"/>
</dbReference>
<gene>
    <name evidence="3" type="ORF">RM533_00770</name>
</gene>
<sequence length="173" mass="18084">MTYSIATYAIFCSLVLASAGSSIAQAQTRPYADLVEVDAAVAQFTGAGIGHAGGARQQVDRRLRLKPCSTQLVLAWHGSSRDTVKVECGDSQGWRIFVAITPDEAASAATTKLIGRGDRVTVAVHGRGFTVTQTGEAMDAGAKGDWIRVRATGAKEPVRAMVEQPGLAIIPAG</sequence>
<dbReference type="RefSeq" id="WP_311339277.1">
    <property type="nucleotide sequence ID" value="NZ_JAVRHS010000001.1"/>
</dbReference>
<evidence type="ECO:0000313" key="4">
    <source>
        <dbReference type="Proteomes" id="UP001259803"/>
    </source>
</evidence>
<reference evidence="3 4" key="1">
    <citation type="submission" date="2023-09" db="EMBL/GenBank/DDBJ databases">
        <authorList>
            <person name="Rey-Velasco X."/>
        </authorList>
    </citation>
    <scope>NUCLEOTIDE SEQUENCE [LARGE SCALE GENOMIC DNA]</scope>
    <source>
        <strain evidence="3 4">F390</strain>
    </source>
</reference>
<organism evidence="3 4">
    <name type="scientific">Croceicoccus esteveae</name>
    <dbReference type="NCBI Taxonomy" id="3075597"/>
    <lineage>
        <taxon>Bacteria</taxon>
        <taxon>Pseudomonadati</taxon>
        <taxon>Pseudomonadota</taxon>
        <taxon>Alphaproteobacteria</taxon>
        <taxon>Sphingomonadales</taxon>
        <taxon>Erythrobacteraceae</taxon>
        <taxon>Croceicoccus</taxon>
    </lineage>
</organism>
<dbReference type="Pfam" id="PF13144">
    <property type="entry name" value="ChapFlgA"/>
    <property type="match status" value="1"/>
</dbReference>
<feature type="domain" description="Flagella basal body P-ring formation protein FlgA SAF" evidence="2">
    <location>
        <begin position="63"/>
        <end position="166"/>
    </location>
</feature>
<evidence type="ECO:0000256" key="1">
    <source>
        <dbReference type="SAM" id="SignalP"/>
    </source>
</evidence>
<proteinExistence type="predicted"/>
<feature type="chain" id="PRO_5045960939" evidence="1">
    <location>
        <begin position="25"/>
        <end position="173"/>
    </location>
</feature>
<protein>
    <submittedName>
        <fullName evidence="3">Flagella basal body P-ring formation protein FlgA</fullName>
    </submittedName>
</protein>